<dbReference type="AlphaFoldDB" id="A0A2M7IPI6"/>
<dbReference type="Proteomes" id="UP000230837">
    <property type="component" value="Unassembled WGS sequence"/>
</dbReference>
<name>A0A2M7IPI6_9BACT</name>
<dbReference type="EMBL" id="PFHR01000031">
    <property type="protein sequence ID" value="PIW97266.1"/>
    <property type="molecule type" value="Genomic_DNA"/>
</dbReference>
<keyword evidence="1" id="KW-0472">Membrane</keyword>
<gene>
    <name evidence="2" type="ORF">COZ82_00505</name>
</gene>
<keyword evidence="1" id="KW-0812">Transmembrane</keyword>
<reference evidence="3" key="1">
    <citation type="submission" date="2017-09" db="EMBL/GenBank/DDBJ databases">
        <title>Depth-based differentiation of microbial function through sediment-hosted aquifers and enrichment of novel symbionts in the deep terrestrial subsurface.</title>
        <authorList>
            <person name="Probst A.J."/>
            <person name="Ladd B."/>
            <person name="Jarett J.K."/>
            <person name="Geller-Mcgrath D.E."/>
            <person name="Sieber C.M.K."/>
            <person name="Emerson J.B."/>
            <person name="Anantharaman K."/>
            <person name="Thomas B.C."/>
            <person name="Malmstrom R."/>
            <person name="Stieglmeier M."/>
            <person name="Klingl A."/>
            <person name="Woyke T."/>
            <person name="Ryan C.M."/>
            <person name="Banfield J.F."/>
        </authorList>
    </citation>
    <scope>NUCLEOTIDE SEQUENCE [LARGE SCALE GENOMIC DNA]</scope>
</reference>
<protein>
    <submittedName>
        <fullName evidence="2">Uncharacterized protein</fullName>
    </submittedName>
</protein>
<proteinExistence type="predicted"/>
<evidence type="ECO:0000256" key="1">
    <source>
        <dbReference type="SAM" id="Phobius"/>
    </source>
</evidence>
<feature type="non-terminal residue" evidence="2">
    <location>
        <position position="82"/>
    </location>
</feature>
<organism evidence="2 3">
    <name type="scientific">Candidatus Kaiserbacteria bacterium CG_4_8_14_3_um_filter_38_9</name>
    <dbReference type="NCBI Taxonomy" id="1974599"/>
    <lineage>
        <taxon>Bacteria</taxon>
        <taxon>Candidatus Kaiseribacteriota</taxon>
    </lineage>
</organism>
<evidence type="ECO:0000313" key="3">
    <source>
        <dbReference type="Proteomes" id="UP000230837"/>
    </source>
</evidence>
<sequence>MEQTVAPQITDKKSGLLKKILFGLIIFWLIIFLVIWYITYLQKPPADFPLNKPIEIISGLSVREISHLLQERNVVQSNWLLN</sequence>
<feature type="transmembrane region" description="Helical" evidence="1">
    <location>
        <begin position="20"/>
        <end position="40"/>
    </location>
</feature>
<comment type="caution">
    <text evidence="2">The sequence shown here is derived from an EMBL/GenBank/DDBJ whole genome shotgun (WGS) entry which is preliminary data.</text>
</comment>
<accession>A0A2M7IPI6</accession>
<keyword evidence="1" id="KW-1133">Transmembrane helix</keyword>
<evidence type="ECO:0000313" key="2">
    <source>
        <dbReference type="EMBL" id="PIW97266.1"/>
    </source>
</evidence>